<comment type="caution">
    <text evidence="3">The sequence shown here is derived from an EMBL/GenBank/DDBJ whole genome shotgun (WGS) entry which is preliminary data.</text>
</comment>
<dbReference type="EMBL" id="JARVWT010000011">
    <property type="protein sequence ID" value="MDH2333440.1"/>
    <property type="molecule type" value="Genomic_DNA"/>
</dbReference>
<dbReference type="PANTHER" id="PTHR46797:SF1">
    <property type="entry name" value="METHYLPHOSPHONATE SYNTHASE"/>
    <property type="match status" value="1"/>
</dbReference>
<dbReference type="Gene3D" id="1.10.260.40">
    <property type="entry name" value="lambda repressor-like DNA-binding domains"/>
    <property type="match status" value="1"/>
</dbReference>
<organism evidence="3 4">
    <name type="scientific">Paenibacillus polymyxa</name>
    <name type="common">Bacillus polymyxa</name>
    <dbReference type="NCBI Taxonomy" id="1406"/>
    <lineage>
        <taxon>Bacteria</taxon>
        <taxon>Bacillati</taxon>
        <taxon>Bacillota</taxon>
        <taxon>Bacilli</taxon>
        <taxon>Bacillales</taxon>
        <taxon>Paenibacillaceae</taxon>
        <taxon>Paenibacillus</taxon>
    </lineage>
</organism>
<accession>A0AAP4EBV9</accession>
<sequence length="129" mass="14651">METTKLIGTKIRQFRKLRDITQEQLAEASDSTGSYIGKLERGEVNVQIKTLEKIAEALNTNVFAFFNFNSYEELKSQPWIWGCIHILSQQSEAEQNKAYRILKELFTSSEGELLVSKSGDSDANDKLNS</sequence>
<evidence type="ECO:0000256" key="1">
    <source>
        <dbReference type="ARBA" id="ARBA00023125"/>
    </source>
</evidence>
<evidence type="ECO:0000259" key="2">
    <source>
        <dbReference type="PROSITE" id="PS50943"/>
    </source>
</evidence>
<dbReference type="RefSeq" id="WP_023990609.1">
    <property type="nucleotide sequence ID" value="NZ_CP015423.1"/>
</dbReference>
<dbReference type="PANTHER" id="PTHR46797">
    <property type="entry name" value="HTH-TYPE TRANSCRIPTIONAL REGULATOR"/>
    <property type="match status" value="1"/>
</dbReference>
<dbReference type="Pfam" id="PF01381">
    <property type="entry name" value="HTH_3"/>
    <property type="match status" value="1"/>
</dbReference>
<dbReference type="GO" id="GO:0003700">
    <property type="term" value="F:DNA-binding transcription factor activity"/>
    <property type="evidence" value="ECO:0007669"/>
    <property type="project" value="TreeGrafter"/>
</dbReference>
<dbReference type="GO" id="GO:0005829">
    <property type="term" value="C:cytosol"/>
    <property type="evidence" value="ECO:0007669"/>
    <property type="project" value="TreeGrafter"/>
</dbReference>
<dbReference type="Proteomes" id="UP001229409">
    <property type="component" value="Unassembled WGS sequence"/>
</dbReference>
<reference evidence="3" key="1">
    <citation type="submission" date="2023-04" db="EMBL/GenBank/DDBJ databases">
        <title>Uncovering the Secrets of Slow-Growing Bacteria in Tropical Savanna Soil through Cultivation and Genomic Analysis.</title>
        <authorList>
            <person name="Goncalves O.S."/>
            <person name="Santana M.F."/>
        </authorList>
    </citation>
    <scope>NUCLEOTIDE SEQUENCE</scope>
    <source>
        <strain evidence="3">ANTI</strain>
    </source>
</reference>
<evidence type="ECO:0000313" key="4">
    <source>
        <dbReference type="Proteomes" id="UP001229409"/>
    </source>
</evidence>
<dbReference type="InterPro" id="IPR050807">
    <property type="entry name" value="TransReg_Diox_bact_type"/>
</dbReference>
<protein>
    <submittedName>
        <fullName evidence="3">Helix-turn-helix transcriptional regulator</fullName>
    </submittedName>
</protein>
<dbReference type="InterPro" id="IPR001387">
    <property type="entry name" value="Cro/C1-type_HTH"/>
</dbReference>
<dbReference type="InterPro" id="IPR010982">
    <property type="entry name" value="Lambda_DNA-bd_dom_sf"/>
</dbReference>
<evidence type="ECO:0000313" key="3">
    <source>
        <dbReference type="EMBL" id="MDH2333440.1"/>
    </source>
</evidence>
<dbReference type="SUPFAM" id="SSF47413">
    <property type="entry name" value="lambda repressor-like DNA-binding domains"/>
    <property type="match status" value="1"/>
</dbReference>
<name>A0AAP4EBV9_PAEPO</name>
<proteinExistence type="predicted"/>
<dbReference type="GO" id="GO:0003677">
    <property type="term" value="F:DNA binding"/>
    <property type="evidence" value="ECO:0007669"/>
    <property type="project" value="UniProtKB-KW"/>
</dbReference>
<gene>
    <name evidence="3" type="ORF">QDS18_21505</name>
</gene>
<feature type="domain" description="HTH cro/C1-type" evidence="2">
    <location>
        <begin position="11"/>
        <end position="65"/>
    </location>
</feature>
<dbReference type="CDD" id="cd00093">
    <property type="entry name" value="HTH_XRE"/>
    <property type="match status" value="1"/>
</dbReference>
<dbReference type="AlphaFoldDB" id="A0AAP4EBV9"/>
<dbReference type="SMART" id="SM00530">
    <property type="entry name" value="HTH_XRE"/>
    <property type="match status" value="1"/>
</dbReference>
<dbReference type="PROSITE" id="PS50943">
    <property type="entry name" value="HTH_CROC1"/>
    <property type="match status" value="1"/>
</dbReference>
<keyword evidence="1" id="KW-0238">DNA-binding</keyword>